<name>A0A5A5TFK4_9CHLR</name>
<dbReference type="Gene3D" id="3.30.70.20">
    <property type="match status" value="1"/>
</dbReference>
<proteinExistence type="predicted"/>
<organism evidence="6 7">
    <name type="scientific">Dictyobacter arantiisoli</name>
    <dbReference type="NCBI Taxonomy" id="2014874"/>
    <lineage>
        <taxon>Bacteria</taxon>
        <taxon>Bacillati</taxon>
        <taxon>Chloroflexota</taxon>
        <taxon>Ktedonobacteria</taxon>
        <taxon>Ktedonobacterales</taxon>
        <taxon>Dictyobacteraceae</taxon>
        <taxon>Dictyobacter</taxon>
    </lineage>
</organism>
<evidence type="ECO:0000256" key="1">
    <source>
        <dbReference type="ARBA" id="ARBA00022448"/>
    </source>
</evidence>
<accession>A0A5A5TFK4</accession>
<dbReference type="PANTHER" id="PTHR36923:SF3">
    <property type="entry name" value="FERREDOXIN"/>
    <property type="match status" value="1"/>
</dbReference>
<keyword evidence="5" id="KW-0411">Iron-sulfur</keyword>
<keyword evidence="4" id="KW-0408">Iron</keyword>
<dbReference type="SUPFAM" id="SSF54862">
    <property type="entry name" value="4Fe-4S ferredoxins"/>
    <property type="match status" value="1"/>
</dbReference>
<evidence type="ECO:0000256" key="2">
    <source>
        <dbReference type="ARBA" id="ARBA00022723"/>
    </source>
</evidence>
<keyword evidence="3" id="KW-0249">Electron transport</keyword>
<keyword evidence="2" id="KW-0479">Metal-binding</keyword>
<dbReference type="GO" id="GO:0046872">
    <property type="term" value="F:metal ion binding"/>
    <property type="evidence" value="ECO:0007669"/>
    <property type="project" value="UniProtKB-KW"/>
</dbReference>
<gene>
    <name evidence="6" type="ORF">KDI_34070</name>
</gene>
<dbReference type="RefSeq" id="WP_149402752.1">
    <property type="nucleotide sequence ID" value="NZ_BIXY01000052.1"/>
</dbReference>
<sequence>MKVTALRNRCIASGTCVLAAKAVFSQRESDGVVELLQEHPSLEQLQKVRQAVAACPSQVFVVEEEDNLSELTLSTNDEEM</sequence>
<evidence type="ECO:0000313" key="6">
    <source>
        <dbReference type="EMBL" id="GCF09843.1"/>
    </source>
</evidence>
<reference evidence="6 7" key="1">
    <citation type="submission" date="2019-01" db="EMBL/GenBank/DDBJ databases">
        <title>Draft genome sequence of Dictyobacter sp. Uno17.</title>
        <authorList>
            <person name="Wang C.M."/>
            <person name="Zheng Y."/>
            <person name="Sakai Y."/>
            <person name="Abe K."/>
            <person name="Yokota A."/>
            <person name="Yabe S."/>
        </authorList>
    </citation>
    <scope>NUCLEOTIDE SEQUENCE [LARGE SCALE GENOMIC DNA]</scope>
    <source>
        <strain evidence="6 7">Uno17</strain>
    </source>
</reference>
<protein>
    <submittedName>
        <fullName evidence="6">Ferredoxin</fullName>
    </submittedName>
</protein>
<dbReference type="GO" id="GO:0051536">
    <property type="term" value="F:iron-sulfur cluster binding"/>
    <property type="evidence" value="ECO:0007669"/>
    <property type="project" value="UniProtKB-KW"/>
</dbReference>
<dbReference type="InterPro" id="IPR051269">
    <property type="entry name" value="Fe-S_cluster_ET"/>
</dbReference>
<dbReference type="OrthoDB" id="9803319at2"/>
<keyword evidence="7" id="KW-1185">Reference proteome</keyword>
<evidence type="ECO:0000313" key="7">
    <source>
        <dbReference type="Proteomes" id="UP000322530"/>
    </source>
</evidence>
<evidence type="ECO:0000256" key="3">
    <source>
        <dbReference type="ARBA" id="ARBA00022982"/>
    </source>
</evidence>
<dbReference type="Pfam" id="PF13370">
    <property type="entry name" value="Fer4_13"/>
    <property type="match status" value="1"/>
</dbReference>
<keyword evidence="1" id="KW-0813">Transport</keyword>
<dbReference type="Proteomes" id="UP000322530">
    <property type="component" value="Unassembled WGS sequence"/>
</dbReference>
<dbReference type="PANTHER" id="PTHR36923">
    <property type="entry name" value="FERREDOXIN"/>
    <property type="match status" value="1"/>
</dbReference>
<evidence type="ECO:0000256" key="5">
    <source>
        <dbReference type="ARBA" id="ARBA00023014"/>
    </source>
</evidence>
<dbReference type="EMBL" id="BIXY01000052">
    <property type="protein sequence ID" value="GCF09843.1"/>
    <property type="molecule type" value="Genomic_DNA"/>
</dbReference>
<dbReference type="AlphaFoldDB" id="A0A5A5TFK4"/>
<comment type="caution">
    <text evidence="6">The sequence shown here is derived from an EMBL/GenBank/DDBJ whole genome shotgun (WGS) entry which is preliminary data.</text>
</comment>
<evidence type="ECO:0000256" key="4">
    <source>
        <dbReference type="ARBA" id="ARBA00023004"/>
    </source>
</evidence>